<reference evidence="1 2" key="1">
    <citation type="journal article" date="2011" name="BMC Genomics">
        <title>Genomic insights into an obligate epibiotic bacterial predator: Micavibrio aeruginosavorus ARL-13.</title>
        <authorList>
            <person name="Wang Z."/>
            <person name="Kadouri D."/>
            <person name="Wu M."/>
        </authorList>
    </citation>
    <scope>NUCLEOTIDE SEQUENCE [LARGE SCALE GENOMIC DNA]</scope>
    <source>
        <strain evidence="1 2">ARL-13</strain>
    </source>
</reference>
<dbReference type="KEGG" id="mai:MICA_1795"/>
<keyword evidence="2" id="KW-1185">Reference proteome</keyword>
<gene>
    <name evidence="1" type="ordered locus">MICA_1795</name>
</gene>
<name>G2KSW1_MICAA</name>
<dbReference type="AlphaFoldDB" id="G2KSW1"/>
<organism evidence="1 2">
    <name type="scientific">Micavibrio aeruginosavorus (strain ARL-13)</name>
    <dbReference type="NCBI Taxonomy" id="856793"/>
    <lineage>
        <taxon>Bacteria</taxon>
        <taxon>Pseudomonadati</taxon>
        <taxon>Bdellovibrionota</taxon>
        <taxon>Bdellovibrionia</taxon>
        <taxon>Bdellovibrionales</taxon>
        <taxon>Pseudobdellovibrionaceae</taxon>
        <taxon>Micavibrio</taxon>
    </lineage>
</organism>
<dbReference type="EMBL" id="CP002382">
    <property type="protein sequence ID" value="AEP10106.1"/>
    <property type="molecule type" value="Genomic_DNA"/>
</dbReference>
<accession>G2KSW1</accession>
<dbReference type="HOGENOM" id="CLU_3218579_0_0_5"/>
<proteinExistence type="predicted"/>
<protein>
    <submittedName>
        <fullName evidence="1">Uncharacterized protein</fullName>
    </submittedName>
</protein>
<dbReference type="STRING" id="856793.MICA_1795"/>
<sequence length="44" mass="5076">MCIYGPSPFGGPTLFNFANPRRIFGGDFFNLRVRIAIYFLSFRV</sequence>
<evidence type="ECO:0000313" key="2">
    <source>
        <dbReference type="Proteomes" id="UP000009286"/>
    </source>
</evidence>
<dbReference type="Proteomes" id="UP000009286">
    <property type="component" value="Chromosome"/>
</dbReference>
<evidence type="ECO:0000313" key="1">
    <source>
        <dbReference type="EMBL" id="AEP10106.1"/>
    </source>
</evidence>